<keyword evidence="2" id="KW-0479">Metal-binding</keyword>
<dbReference type="SUPFAM" id="SSF57667">
    <property type="entry name" value="beta-beta-alpha zinc fingers"/>
    <property type="match status" value="2"/>
</dbReference>
<evidence type="ECO:0000313" key="11">
    <source>
        <dbReference type="Proteomes" id="UP000039324"/>
    </source>
</evidence>
<dbReference type="PROSITE" id="PS50157">
    <property type="entry name" value="ZINC_FINGER_C2H2_2"/>
    <property type="match status" value="4"/>
</dbReference>
<keyword evidence="6" id="KW-0539">Nucleus</keyword>
<feature type="domain" description="C2H2-type" evidence="8">
    <location>
        <begin position="110"/>
        <end position="137"/>
    </location>
</feature>
<dbReference type="PROSITE" id="PS00028">
    <property type="entry name" value="ZINC_FINGER_C2H2_1"/>
    <property type="match status" value="4"/>
</dbReference>
<dbReference type="PANTHER" id="PTHR23235">
    <property type="entry name" value="KRUEPPEL-LIKE TRANSCRIPTION FACTOR"/>
    <property type="match status" value="1"/>
</dbReference>
<dbReference type="FunFam" id="3.30.160.60:FF:000912">
    <property type="entry name" value="Zinc finger protein 660"/>
    <property type="match status" value="1"/>
</dbReference>
<evidence type="ECO:0000256" key="5">
    <source>
        <dbReference type="ARBA" id="ARBA00022833"/>
    </source>
</evidence>
<organism evidence="9 11">
    <name type="scientific">Plasmodiophora brassicae</name>
    <name type="common">Clubroot disease agent</name>
    <dbReference type="NCBI Taxonomy" id="37360"/>
    <lineage>
        <taxon>Eukaryota</taxon>
        <taxon>Sar</taxon>
        <taxon>Rhizaria</taxon>
        <taxon>Endomyxa</taxon>
        <taxon>Phytomyxea</taxon>
        <taxon>Plasmodiophorida</taxon>
        <taxon>Plasmodiophoridae</taxon>
        <taxon>Plasmodiophora</taxon>
    </lineage>
</organism>
<evidence type="ECO:0000313" key="9">
    <source>
        <dbReference type="EMBL" id="CEO99656.1"/>
    </source>
</evidence>
<dbReference type="Pfam" id="PF00096">
    <property type="entry name" value="zf-C2H2"/>
    <property type="match status" value="2"/>
</dbReference>
<dbReference type="GO" id="GO:0000978">
    <property type="term" value="F:RNA polymerase II cis-regulatory region sequence-specific DNA binding"/>
    <property type="evidence" value="ECO:0007669"/>
    <property type="project" value="TreeGrafter"/>
</dbReference>
<dbReference type="GO" id="GO:0005634">
    <property type="term" value="C:nucleus"/>
    <property type="evidence" value="ECO:0007669"/>
    <property type="project" value="UniProtKB-SubCell"/>
</dbReference>
<reference evidence="9 11" key="1">
    <citation type="submission" date="2015-02" db="EMBL/GenBank/DDBJ databases">
        <authorList>
            <person name="Chooi Y.-H."/>
        </authorList>
    </citation>
    <scope>NUCLEOTIDE SEQUENCE [LARGE SCALE GENOMIC DNA]</scope>
    <source>
        <strain evidence="9">E3</strain>
    </source>
</reference>
<evidence type="ECO:0000259" key="8">
    <source>
        <dbReference type="PROSITE" id="PS50157"/>
    </source>
</evidence>
<protein>
    <recommendedName>
        <fullName evidence="8">C2H2-type domain-containing protein</fullName>
    </recommendedName>
</protein>
<dbReference type="FunFam" id="3.30.160.60:FF:000290">
    <property type="entry name" value="Zinc finger protein 697 isoform X1"/>
    <property type="match status" value="1"/>
</dbReference>
<dbReference type="EMBL" id="OVEO01000008">
    <property type="protein sequence ID" value="SPQ98011.1"/>
    <property type="molecule type" value="Genomic_DNA"/>
</dbReference>
<accession>A0A0G4IX93</accession>
<dbReference type="OrthoDB" id="3437960at2759"/>
<evidence type="ECO:0000313" key="12">
    <source>
        <dbReference type="Proteomes" id="UP000290189"/>
    </source>
</evidence>
<dbReference type="FunFam" id="3.30.160.60:FF:001498">
    <property type="entry name" value="Zinc finger protein 404"/>
    <property type="match status" value="1"/>
</dbReference>
<feature type="domain" description="C2H2-type" evidence="8">
    <location>
        <begin position="138"/>
        <end position="165"/>
    </location>
</feature>
<dbReference type="AlphaFoldDB" id="A0A0G4IX93"/>
<dbReference type="EMBL" id="CDSF01000092">
    <property type="protein sequence ID" value="CEO99656.1"/>
    <property type="molecule type" value="Genomic_DNA"/>
</dbReference>
<dbReference type="PANTHER" id="PTHR23235:SF142">
    <property type="entry name" value="ZINC FINGER PROTEIN 384"/>
    <property type="match status" value="1"/>
</dbReference>
<evidence type="ECO:0000256" key="2">
    <source>
        <dbReference type="ARBA" id="ARBA00022723"/>
    </source>
</evidence>
<dbReference type="STRING" id="37360.A0A0G4IX93"/>
<evidence type="ECO:0000256" key="7">
    <source>
        <dbReference type="PROSITE-ProRule" id="PRU00042"/>
    </source>
</evidence>
<keyword evidence="10" id="KW-0496">Mitochondrion</keyword>
<geneLocation type="mitochondrion" evidence="10"/>
<dbReference type="Pfam" id="PF13465">
    <property type="entry name" value="zf-H2C2_2"/>
    <property type="match status" value="1"/>
</dbReference>
<keyword evidence="4 7" id="KW-0863">Zinc-finger</keyword>
<gene>
    <name evidence="9" type="ORF">PBRA_007389</name>
    <name evidence="10" type="ORF">PLBR_LOCUS5226</name>
</gene>
<evidence type="ECO:0000256" key="1">
    <source>
        <dbReference type="ARBA" id="ARBA00004123"/>
    </source>
</evidence>
<dbReference type="Proteomes" id="UP000039324">
    <property type="component" value="Unassembled WGS sequence"/>
</dbReference>
<keyword evidence="5" id="KW-0862">Zinc</keyword>
<dbReference type="GO" id="GO:0008270">
    <property type="term" value="F:zinc ion binding"/>
    <property type="evidence" value="ECO:0007669"/>
    <property type="project" value="UniProtKB-KW"/>
</dbReference>
<keyword evidence="11" id="KW-1185">Reference proteome</keyword>
<keyword evidence="3" id="KW-0677">Repeat</keyword>
<feature type="domain" description="C2H2-type" evidence="8">
    <location>
        <begin position="82"/>
        <end position="109"/>
    </location>
</feature>
<comment type="subcellular location">
    <subcellularLocation>
        <location evidence="1">Nucleus</location>
    </subcellularLocation>
</comment>
<sequence length="209" mass="22691">MDSSVPRADEGALPGVPLLYLASLCSTLAEEPPVPRPRSAFAKVEGARHADALAPVDGTTLYQRTLSKVAFALPCAPLACSNQCNICGKAFTKNAHLTSHLRIHTGEKPFECPTCRKQFTQKSTLNRHIRVHTGEKPFSCDVCGKTFAQQSTLTSHTRTHTGERPYGCSLCGKSFNKSGHLYRHARIVHREGGHLLPELESGLAAEACE</sequence>
<name>A0A0G4IX93_PLABS</name>
<dbReference type="FunFam" id="3.30.160.60:FF:000690">
    <property type="entry name" value="Zinc finger protein 354C"/>
    <property type="match status" value="1"/>
</dbReference>
<evidence type="ECO:0000256" key="4">
    <source>
        <dbReference type="ARBA" id="ARBA00022771"/>
    </source>
</evidence>
<dbReference type="InterPro" id="IPR036236">
    <property type="entry name" value="Znf_C2H2_sf"/>
</dbReference>
<dbReference type="Proteomes" id="UP000290189">
    <property type="component" value="Unassembled WGS sequence"/>
</dbReference>
<evidence type="ECO:0000256" key="6">
    <source>
        <dbReference type="ARBA" id="ARBA00023242"/>
    </source>
</evidence>
<dbReference type="InterPro" id="IPR013087">
    <property type="entry name" value="Znf_C2H2_type"/>
</dbReference>
<dbReference type="SMART" id="SM00355">
    <property type="entry name" value="ZnF_C2H2"/>
    <property type="match status" value="4"/>
</dbReference>
<evidence type="ECO:0000313" key="10">
    <source>
        <dbReference type="EMBL" id="SPQ98011.1"/>
    </source>
</evidence>
<proteinExistence type="predicted"/>
<dbReference type="GO" id="GO:0000981">
    <property type="term" value="F:DNA-binding transcription factor activity, RNA polymerase II-specific"/>
    <property type="evidence" value="ECO:0007669"/>
    <property type="project" value="TreeGrafter"/>
</dbReference>
<evidence type="ECO:0000256" key="3">
    <source>
        <dbReference type="ARBA" id="ARBA00022737"/>
    </source>
</evidence>
<dbReference type="GO" id="GO:0045596">
    <property type="term" value="P:negative regulation of cell differentiation"/>
    <property type="evidence" value="ECO:0007669"/>
    <property type="project" value="UniProtKB-ARBA"/>
</dbReference>
<feature type="domain" description="C2H2-type" evidence="8">
    <location>
        <begin position="166"/>
        <end position="189"/>
    </location>
</feature>
<reference evidence="10 12" key="2">
    <citation type="submission" date="2018-03" db="EMBL/GenBank/DDBJ databases">
        <authorList>
            <person name="Fogelqvist J."/>
        </authorList>
    </citation>
    <scope>NUCLEOTIDE SEQUENCE [LARGE SCALE GENOMIC DNA]</scope>
</reference>
<dbReference type="Gene3D" id="3.30.160.60">
    <property type="entry name" value="Classic Zinc Finger"/>
    <property type="match status" value="4"/>
</dbReference>